<reference evidence="1" key="3">
    <citation type="submission" date="2023-05" db="EMBL/GenBank/DDBJ databases">
        <authorList>
            <person name="Smith C.H."/>
        </authorList>
    </citation>
    <scope>NUCLEOTIDE SEQUENCE</scope>
    <source>
        <strain evidence="1">CHS0354</strain>
        <tissue evidence="1">Mantle</tissue>
    </source>
</reference>
<evidence type="ECO:0000313" key="2">
    <source>
        <dbReference type="Proteomes" id="UP001195483"/>
    </source>
</evidence>
<dbReference type="Proteomes" id="UP001195483">
    <property type="component" value="Unassembled WGS sequence"/>
</dbReference>
<keyword evidence="2" id="KW-1185">Reference proteome</keyword>
<reference evidence="1" key="2">
    <citation type="journal article" date="2021" name="Genome Biol. Evol.">
        <title>Developing a high-quality reference genome for a parasitic bivalve with doubly uniparental inheritance (Bivalvia: Unionida).</title>
        <authorList>
            <person name="Smith C.H."/>
        </authorList>
    </citation>
    <scope>NUCLEOTIDE SEQUENCE</scope>
    <source>
        <strain evidence="1">CHS0354</strain>
        <tissue evidence="1">Mantle</tissue>
    </source>
</reference>
<feature type="non-terminal residue" evidence="1">
    <location>
        <position position="62"/>
    </location>
</feature>
<dbReference type="AlphaFoldDB" id="A0AAE0VN61"/>
<dbReference type="InterPro" id="IPR042047">
    <property type="entry name" value="SleB_dom1"/>
</dbReference>
<name>A0AAE0VN61_9BIVA</name>
<dbReference type="EMBL" id="JAEAOA010001095">
    <property type="protein sequence ID" value="KAK3584428.1"/>
    <property type="molecule type" value="Genomic_DNA"/>
</dbReference>
<comment type="caution">
    <text evidence="1">The sequence shown here is derived from an EMBL/GenBank/DDBJ whole genome shotgun (WGS) entry which is preliminary data.</text>
</comment>
<sequence>MKGPPIAGLNNEANINLVARIVFGEARGEPEEGQFAVAYTVVNRMNVPGYPIPFIKLCIKDA</sequence>
<accession>A0AAE0VN61</accession>
<organism evidence="1 2">
    <name type="scientific">Potamilus streckersoni</name>
    <dbReference type="NCBI Taxonomy" id="2493646"/>
    <lineage>
        <taxon>Eukaryota</taxon>
        <taxon>Metazoa</taxon>
        <taxon>Spiralia</taxon>
        <taxon>Lophotrochozoa</taxon>
        <taxon>Mollusca</taxon>
        <taxon>Bivalvia</taxon>
        <taxon>Autobranchia</taxon>
        <taxon>Heteroconchia</taxon>
        <taxon>Palaeoheterodonta</taxon>
        <taxon>Unionida</taxon>
        <taxon>Unionoidea</taxon>
        <taxon>Unionidae</taxon>
        <taxon>Ambleminae</taxon>
        <taxon>Lampsilini</taxon>
        <taxon>Potamilus</taxon>
    </lineage>
</organism>
<protein>
    <recommendedName>
        <fullName evidence="3">Cell wall hydrolase SleB domain-containing protein</fullName>
    </recommendedName>
</protein>
<evidence type="ECO:0008006" key="3">
    <source>
        <dbReference type="Google" id="ProtNLM"/>
    </source>
</evidence>
<proteinExistence type="predicted"/>
<dbReference type="Gene3D" id="1.10.10.2520">
    <property type="entry name" value="Cell wall hydrolase SleB, domain 1"/>
    <property type="match status" value="1"/>
</dbReference>
<reference evidence="1" key="1">
    <citation type="journal article" date="2021" name="Genome Biol. Evol.">
        <title>A High-Quality Reference Genome for a Parasitic Bivalve with Doubly Uniparental Inheritance (Bivalvia: Unionida).</title>
        <authorList>
            <person name="Smith C.H."/>
        </authorList>
    </citation>
    <scope>NUCLEOTIDE SEQUENCE</scope>
    <source>
        <strain evidence="1">CHS0354</strain>
    </source>
</reference>
<gene>
    <name evidence="1" type="ORF">CHS0354_017708</name>
</gene>
<evidence type="ECO:0000313" key="1">
    <source>
        <dbReference type="EMBL" id="KAK3584428.1"/>
    </source>
</evidence>